<reference evidence="3 4" key="1">
    <citation type="journal article" date="2016" name="G3 (Bethesda)">
        <title>First Draft Assembly and Annotation of the Genome of a California Endemic Oak Quercus lobata Nee (Fagaceae).</title>
        <authorList>
            <person name="Sork V.L."/>
            <person name="Fitz-Gibbon S.T."/>
            <person name="Puiu D."/>
            <person name="Crepeau M."/>
            <person name="Gugger P.F."/>
            <person name="Sherman R."/>
            <person name="Stevens K."/>
            <person name="Langley C.H."/>
            <person name="Pellegrini M."/>
            <person name="Salzberg S.L."/>
        </authorList>
    </citation>
    <scope>NUCLEOTIDE SEQUENCE [LARGE SCALE GENOMIC DNA]</scope>
    <source>
        <strain evidence="3 4">cv. SW786</strain>
    </source>
</reference>
<dbReference type="InParanoid" id="A0A7N2LDG0"/>
<keyword evidence="4" id="KW-1185">Reference proteome</keyword>
<evidence type="ECO:0000313" key="4">
    <source>
        <dbReference type="Proteomes" id="UP000594261"/>
    </source>
</evidence>
<dbReference type="InterPro" id="IPR025836">
    <property type="entry name" value="Zn_knuckle_CX2CX4HX4C"/>
</dbReference>
<dbReference type="EnsemblPlants" id="QL04p014685:mrna">
    <property type="protein sequence ID" value="QL04p014685:mrna"/>
    <property type="gene ID" value="QL04p014685"/>
</dbReference>
<evidence type="ECO:0000313" key="3">
    <source>
        <dbReference type="EnsemblPlants" id="QL04p014685:mrna"/>
    </source>
</evidence>
<dbReference type="PANTHER" id="PTHR31286">
    <property type="entry name" value="GLYCINE-RICH CELL WALL STRUCTURAL PROTEIN 1.8-LIKE"/>
    <property type="match status" value="1"/>
</dbReference>
<dbReference type="InterPro" id="IPR040256">
    <property type="entry name" value="At4g02000-like"/>
</dbReference>
<protein>
    <recommendedName>
        <fullName evidence="2">Zinc knuckle CX2CX4HX4C domain-containing protein</fullName>
    </recommendedName>
</protein>
<dbReference type="PANTHER" id="PTHR31286:SF178">
    <property type="entry name" value="DUF4283 DOMAIN-CONTAINING PROTEIN"/>
    <property type="match status" value="1"/>
</dbReference>
<dbReference type="Pfam" id="PF14392">
    <property type="entry name" value="zf-CCHC_4"/>
    <property type="match status" value="1"/>
</dbReference>
<sequence length="222" mass="25712">MNGRLKRSLESISVMILDDNFDIAFQVSANLDIVLWIAPLVLEEVGQESGRGLGRVVEVDWKGSNSDQAQFLLIPIEIPLDKPLRRGSQIMNPEGDVLWVPFRYERMVSFSFKCGRIGHEVKHYEEPWDEEGQEYQYGEWLRAKFQKTEETQRNRHNQQPGREEAHKASRESRETPQSMPHSGNSGNRFGDLENQGTDMEIIQSLEWGRDVIERHDPCVVKF</sequence>
<feature type="region of interest" description="Disordered" evidence="1">
    <location>
        <begin position="148"/>
        <end position="194"/>
    </location>
</feature>
<evidence type="ECO:0000259" key="2">
    <source>
        <dbReference type="Pfam" id="PF14392"/>
    </source>
</evidence>
<dbReference type="Proteomes" id="UP000594261">
    <property type="component" value="Chromosome 4"/>
</dbReference>
<evidence type="ECO:0000256" key="1">
    <source>
        <dbReference type="SAM" id="MobiDB-lite"/>
    </source>
</evidence>
<organism evidence="3 4">
    <name type="scientific">Quercus lobata</name>
    <name type="common">Valley oak</name>
    <dbReference type="NCBI Taxonomy" id="97700"/>
    <lineage>
        <taxon>Eukaryota</taxon>
        <taxon>Viridiplantae</taxon>
        <taxon>Streptophyta</taxon>
        <taxon>Embryophyta</taxon>
        <taxon>Tracheophyta</taxon>
        <taxon>Spermatophyta</taxon>
        <taxon>Magnoliopsida</taxon>
        <taxon>eudicotyledons</taxon>
        <taxon>Gunneridae</taxon>
        <taxon>Pentapetalae</taxon>
        <taxon>rosids</taxon>
        <taxon>fabids</taxon>
        <taxon>Fagales</taxon>
        <taxon>Fagaceae</taxon>
        <taxon>Quercus</taxon>
    </lineage>
</organism>
<feature type="domain" description="Zinc knuckle CX2CX4HX4C" evidence="2">
    <location>
        <begin position="81"/>
        <end position="124"/>
    </location>
</feature>
<dbReference type="EMBL" id="LRBV02000004">
    <property type="status" value="NOT_ANNOTATED_CDS"/>
    <property type="molecule type" value="Genomic_DNA"/>
</dbReference>
<name>A0A7N2LDG0_QUELO</name>
<dbReference type="Gramene" id="QL04p014685:mrna">
    <property type="protein sequence ID" value="QL04p014685:mrna"/>
    <property type="gene ID" value="QL04p014685"/>
</dbReference>
<feature type="compositionally biased region" description="Polar residues" evidence="1">
    <location>
        <begin position="175"/>
        <end position="187"/>
    </location>
</feature>
<feature type="compositionally biased region" description="Basic and acidic residues" evidence="1">
    <location>
        <begin position="161"/>
        <end position="174"/>
    </location>
</feature>
<dbReference type="AlphaFoldDB" id="A0A7N2LDG0"/>
<proteinExistence type="predicted"/>
<reference evidence="3" key="2">
    <citation type="submission" date="2021-01" db="UniProtKB">
        <authorList>
            <consortium name="EnsemblPlants"/>
        </authorList>
    </citation>
    <scope>IDENTIFICATION</scope>
</reference>
<accession>A0A7N2LDG0</accession>